<evidence type="ECO:0000313" key="2">
    <source>
        <dbReference type="Proteomes" id="UP000183832"/>
    </source>
</evidence>
<dbReference type="AlphaFoldDB" id="A0A1J1IIN4"/>
<reference evidence="1 2" key="1">
    <citation type="submission" date="2015-04" db="EMBL/GenBank/DDBJ databases">
        <authorList>
            <person name="Syromyatnikov M.Y."/>
            <person name="Popov V.N."/>
        </authorList>
    </citation>
    <scope>NUCLEOTIDE SEQUENCE [LARGE SCALE GENOMIC DNA]</scope>
</reference>
<organism evidence="1 2">
    <name type="scientific">Clunio marinus</name>
    <dbReference type="NCBI Taxonomy" id="568069"/>
    <lineage>
        <taxon>Eukaryota</taxon>
        <taxon>Metazoa</taxon>
        <taxon>Ecdysozoa</taxon>
        <taxon>Arthropoda</taxon>
        <taxon>Hexapoda</taxon>
        <taxon>Insecta</taxon>
        <taxon>Pterygota</taxon>
        <taxon>Neoptera</taxon>
        <taxon>Endopterygota</taxon>
        <taxon>Diptera</taxon>
        <taxon>Nematocera</taxon>
        <taxon>Chironomoidea</taxon>
        <taxon>Chironomidae</taxon>
        <taxon>Clunio</taxon>
    </lineage>
</organism>
<evidence type="ECO:0000313" key="1">
    <source>
        <dbReference type="EMBL" id="CRL00103.1"/>
    </source>
</evidence>
<accession>A0A1J1IIN4</accession>
<dbReference type="EMBL" id="CVRI01000054">
    <property type="protein sequence ID" value="CRL00103.1"/>
    <property type="molecule type" value="Genomic_DNA"/>
</dbReference>
<gene>
    <name evidence="1" type="ORF">CLUMA_CG013384</name>
</gene>
<sequence length="62" mass="6993">MNSCMYLYEEIATPNGTSDKGVAWKLVWREGCKQVFKCSPRASIIGLHLNVFNGETLDRQEG</sequence>
<dbReference type="Proteomes" id="UP000183832">
    <property type="component" value="Unassembled WGS sequence"/>
</dbReference>
<proteinExistence type="predicted"/>
<keyword evidence="2" id="KW-1185">Reference proteome</keyword>
<protein>
    <submittedName>
        <fullName evidence="1">CLUMA_CG013384, isoform A</fullName>
    </submittedName>
</protein>
<name>A0A1J1IIN4_9DIPT</name>